<dbReference type="AlphaFoldDB" id="A0A088RXH3"/>
<dbReference type="KEGG" id="lpan:LPMP_310800"/>
<keyword evidence="4" id="KW-1185">Reference proteome</keyword>
<dbReference type="OrthoDB" id="265961at2759"/>
<keyword evidence="2" id="KW-0812">Transmembrane</keyword>
<evidence type="ECO:0000313" key="3">
    <source>
        <dbReference type="EMBL" id="AIO00669.1"/>
    </source>
</evidence>
<dbReference type="RefSeq" id="XP_010701469.1">
    <property type="nucleotide sequence ID" value="XM_010703167.1"/>
</dbReference>
<feature type="transmembrane region" description="Helical" evidence="2">
    <location>
        <begin position="468"/>
        <end position="488"/>
    </location>
</feature>
<feature type="transmembrane region" description="Helical" evidence="2">
    <location>
        <begin position="596"/>
        <end position="619"/>
    </location>
</feature>
<accession>A0A088RXH3</accession>
<feature type="region of interest" description="Disordered" evidence="1">
    <location>
        <begin position="146"/>
        <end position="189"/>
    </location>
</feature>
<evidence type="ECO:0008006" key="5">
    <source>
        <dbReference type="Google" id="ProtNLM"/>
    </source>
</evidence>
<organism evidence="3 4">
    <name type="scientific">Leishmania panamensis</name>
    <dbReference type="NCBI Taxonomy" id="5679"/>
    <lineage>
        <taxon>Eukaryota</taxon>
        <taxon>Discoba</taxon>
        <taxon>Euglenozoa</taxon>
        <taxon>Kinetoplastea</taxon>
        <taxon>Metakinetoplastina</taxon>
        <taxon>Trypanosomatida</taxon>
        <taxon>Trypanosomatidae</taxon>
        <taxon>Leishmaniinae</taxon>
        <taxon>Leishmania</taxon>
        <taxon>Leishmania guyanensis species complex</taxon>
    </lineage>
</organism>
<sequence>MEERPAFPSHEPTNTTEMRDGSPQAQTHQESIRVPNRDNGADADHQVNGNHPSGFPTVDQPVLIEDMVARVVLHESRPIENLPKMISPELKLIGRCVTFQVKRSPNGAPGDPYYYTGLVSAVTANTATLMHVNRYTQHDFKTYQSREQRLAKGKVSTVGKDRDVGNHRRRPFDQEPTAPSSGLPAPSTNHGLSFYGYSADGEVGVAEDGGISNALDPPALLDLHASGSLAPSAALITDTQLYAVGLLEQEQQQQPRRNHTPVEVNQQLSRASGVAWCKQFRAFVGSIGPIPYVTFLRKNINNVTFGRDPRSSFYSLFKDPARHIRDMQLLRMFVRRYLVHTSQGNNPRQVLLYAFLSVRCAWPDVDRELVNRVALEELPTLLKADCAIEKERRRKLLRVQYREQEVQHYRAPAGLFSNTGILYLTNIPQHSFIAGIVLIVFALLFAIYLGVVFGTTKDAIIVSYVRKFILPFVISLVTWTVTGAAVMLHARTAHIPLLADYLGLGLRIVGSVASIGCCIMTLLVVFWRLTKEAIYLLMVEYKETELCTFYARHSCTGLFVACGLGVADPELCLSCTGMPVTNTNCYSFLWTQIERAVVPLLLFSCVIMVAAVYTTYLVVKMLLFVEVLMGRIM</sequence>
<feature type="transmembrane region" description="Helical" evidence="2">
    <location>
        <begin position="508"/>
        <end position="529"/>
    </location>
</feature>
<proteinExistence type="predicted"/>
<protein>
    <recommendedName>
        <fullName evidence="5">Transmembrane protein</fullName>
    </recommendedName>
</protein>
<gene>
    <name evidence="3" type="ORF">LPMP_310800</name>
</gene>
<dbReference type="Proteomes" id="UP000063063">
    <property type="component" value="Chromosome 31"/>
</dbReference>
<dbReference type="VEuPathDB" id="TriTrypDB:LPAL13_310013300"/>
<feature type="transmembrane region" description="Helical" evidence="2">
    <location>
        <begin position="432"/>
        <end position="456"/>
    </location>
</feature>
<evidence type="ECO:0000256" key="1">
    <source>
        <dbReference type="SAM" id="MobiDB-lite"/>
    </source>
</evidence>
<name>A0A088RXH3_LEIPA</name>
<keyword evidence="2" id="KW-0472">Membrane</keyword>
<dbReference type="VEuPathDB" id="TriTrypDB:LPMP_310800"/>
<evidence type="ECO:0000256" key="2">
    <source>
        <dbReference type="SAM" id="Phobius"/>
    </source>
</evidence>
<dbReference type="eggNOG" id="ENOG502SHJI">
    <property type="taxonomic scope" value="Eukaryota"/>
</dbReference>
<feature type="compositionally biased region" description="Basic and acidic residues" evidence="1">
    <location>
        <begin position="35"/>
        <end position="45"/>
    </location>
</feature>
<feature type="region of interest" description="Disordered" evidence="1">
    <location>
        <begin position="1"/>
        <end position="58"/>
    </location>
</feature>
<reference evidence="3 4" key="1">
    <citation type="journal article" date="2015" name="Sci. Rep.">
        <title>The genome of Leishmania panamensis: insights into genomics of the L. (Viannia) subgenus.</title>
        <authorList>
            <person name="Llanes A."/>
            <person name="Restrepo C.M."/>
            <person name="Vecchio G.D."/>
            <person name="Anguizola F.J."/>
            <person name="Lleonart R."/>
        </authorList>
    </citation>
    <scope>NUCLEOTIDE SEQUENCE [LARGE SCALE GENOMIC DNA]</scope>
    <source>
        <strain evidence="3 4">MHOM/PA/94/PSC-1</strain>
    </source>
</reference>
<dbReference type="EMBL" id="CP009400">
    <property type="protein sequence ID" value="AIO00669.1"/>
    <property type="molecule type" value="Genomic_DNA"/>
</dbReference>
<keyword evidence="2" id="KW-1133">Transmembrane helix</keyword>
<dbReference type="VEuPathDB" id="TriTrypDB:LPAL13_200033500"/>
<evidence type="ECO:0000313" key="4">
    <source>
        <dbReference type="Proteomes" id="UP000063063"/>
    </source>
</evidence>
<dbReference type="GeneID" id="22577506"/>